<dbReference type="EMBL" id="JBHUME010000007">
    <property type="protein sequence ID" value="MFD2612565.1"/>
    <property type="molecule type" value="Genomic_DNA"/>
</dbReference>
<proteinExistence type="predicted"/>
<keyword evidence="1" id="KW-0472">Membrane</keyword>
<keyword evidence="1" id="KW-1133">Transmembrane helix</keyword>
<evidence type="ECO:0000256" key="1">
    <source>
        <dbReference type="SAM" id="Phobius"/>
    </source>
</evidence>
<feature type="transmembrane region" description="Helical" evidence="1">
    <location>
        <begin position="59"/>
        <end position="78"/>
    </location>
</feature>
<accession>A0ABW5PC71</accession>
<keyword evidence="1" id="KW-0812">Transmembrane</keyword>
<keyword evidence="3" id="KW-1185">Reference proteome</keyword>
<dbReference type="Pfam" id="PF14209">
    <property type="entry name" value="DUF4321"/>
    <property type="match status" value="1"/>
</dbReference>
<dbReference type="InterPro" id="IPR025470">
    <property type="entry name" value="DUF4321"/>
</dbReference>
<dbReference type="Proteomes" id="UP001597541">
    <property type="component" value="Unassembled WGS sequence"/>
</dbReference>
<sequence length="81" mass="9118">MMKKNTWTLLIFLLLGLIVGSIAAHLLSSVEEISFLTKATPLTWQPRANLDVISYDLRITVKISLLSIAGLAASFWIYRRL</sequence>
<comment type="caution">
    <text evidence="2">The sequence shown here is derived from an EMBL/GenBank/DDBJ whole genome shotgun (WGS) entry which is preliminary data.</text>
</comment>
<evidence type="ECO:0000313" key="3">
    <source>
        <dbReference type="Proteomes" id="UP001597541"/>
    </source>
</evidence>
<dbReference type="RefSeq" id="WP_377602232.1">
    <property type="nucleotide sequence ID" value="NZ_JBHUME010000007.1"/>
</dbReference>
<organism evidence="2 3">
    <name type="scientific">Paenibacillus gansuensis</name>
    <dbReference type="NCBI Taxonomy" id="306542"/>
    <lineage>
        <taxon>Bacteria</taxon>
        <taxon>Bacillati</taxon>
        <taxon>Bacillota</taxon>
        <taxon>Bacilli</taxon>
        <taxon>Bacillales</taxon>
        <taxon>Paenibacillaceae</taxon>
        <taxon>Paenibacillus</taxon>
    </lineage>
</organism>
<protein>
    <submittedName>
        <fullName evidence="2">DUF4321 domain-containing protein</fullName>
    </submittedName>
</protein>
<gene>
    <name evidence="2" type="ORF">ACFSUF_09040</name>
</gene>
<name>A0ABW5PC71_9BACL</name>
<reference evidence="3" key="1">
    <citation type="journal article" date="2019" name="Int. J. Syst. Evol. Microbiol.">
        <title>The Global Catalogue of Microorganisms (GCM) 10K type strain sequencing project: providing services to taxonomists for standard genome sequencing and annotation.</title>
        <authorList>
            <consortium name="The Broad Institute Genomics Platform"/>
            <consortium name="The Broad Institute Genome Sequencing Center for Infectious Disease"/>
            <person name="Wu L."/>
            <person name="Ma J."/>
        </authorList>
    </citation>
    <scope>NUCLEOTIDE SEQUENCE [LARGE SCALE GENOMIC DNA]</scope>
    <source>
        <strain evidence="3">KCTC 3950</strain>
    </source>
</reference>
<evidence type="ECO:0000313" key="2">
    <source>
        <dbReference type="EMBL" id="MFD2612565.1"/>
    </source>
</evidence>